<evidence type="ECO:0000313" key="3">
    <source>
        <dbReference type="Proteomes" id="UP000177392"/>
    </source>
</evidence>
<proteinExistence type="predicted"/>
<name>A0A1G2K6V0_9BACT</name>
<comment type="caution">
    <text evidence="2">The sequence shown here is derived from an EMBL/GenBank/DDBJ whole genome shotgun (WGS) entry which is preliminary data.</text>
</comment>
<dbReference type="InterPro" id="IPR027843">
    <property type="entry name" value="DUF4440"/>
</dbReference>
<dbReference type="Pfam" id="PF14534">
    <property type="entry name" value="DUF4440"/>
    <property type="match status" value="1"/>
</dbReference>
<feature type="domain" description="DUF4440" evidence="1">
    <location>
        <begin position="25"/>
        <end position="130"/>
    </location>
</feature>
<accession>A0A1G2K6V0</accession>
<dbReference type="Proteomes" id="UP000177392">
    <property type="component" value="Unassembled WGS sequence"/>
</dbReference>
<dbReference type="Gene3D" id="3.10.450.50">
    <property type="match status" value="1"/>
</dbReference>
<dbReference type="AlphaFoldDB" id="A0A1G2K6V0"/>
<sequence length="145" mass="17017">MNDFFIRNKKITFLERPVSIEERQIADVMETYSKAHREQNLPLLISLFHKDARIDSFVAGGTVSLDEYIDVTRRTFSHLTRIVFRDLLIQVRDPNTAIVYGITCFPHPKGYPILWKRVWKLARKNGPWLIVESKYHADLKTLSTK</sequence>
<dbReference type="InterPro" id="IPR032710">
    <property type="entry name" value="NTF2-like_dom_sf"/>
</dbReference>
<protein>
    <recommendedName>
        <fullName evidence="1">DUF4440 domain-containing protein</fullName>
    </recommendedName>
</protein>
<reference evidence="2 3" key="1">
    <citation type="journal article" date="2016" name="Nat. Commun.">
        <title>Thousands of microbial genomes shed light on interconnected biogeochemical processes in an aquifer system.</title>
        <authorList>
            <person name="Anantharaman K."/>
            <person name="Brown C.T."/>
            <person name="Hug L.A."/>
            <person name="Sharon I."/>
            <person name="Castelle C.J."/>
            <person name="Probst A.J."/>
            <person name="Thomas B.C."/>
            <person name="Singh A."/>
            <person name="Wilkins M.J."/>
            <person name="Karaoz U."/>
            <person name="Brodie E.L."/>
            <person name="Williams K.H."/>
            <person name="Hubbard S.S."/>
            <person name="Banfield J.F."/>
        </authorList>
    </citation>
    <scope>NUCLEOTIDE SEQUENCE [LARGE SCALE GENOMIC DNA]</scope>
</reference>
<dbReference type="SUPFAM" id="SSF54427">
    <property type="entry name" value="NTF2-like"/>
    <property type="match status" value="1"/>
</dbReference>
<gene>
    <name evidence="2" type="ORF">A2131_00065</name>
</gene>
<evidence type="ECO:0000313" key="2">
    <source>
        <dbReference type="EMBL" id="OGZ94158.1"/>
    </source>
</evidence>
<evidence type="ECO:0000259" key="1">
    <source>
        <dbReference type="Pfam" id="PF14534"/>
    </source>
</evidence>
<organism evidence="2 3">
    <name type="scientific">Candidatus Sungbacteria bacterium GWC2_49_10</name>
    <dbReference type="NCBI Taxonomy" id="1802263"/>
    <lineage>
        <taxon>Bacteria</taxon>
        <taxon>Candidatus Sungiibacteriota</taxon>
    </lineage>
</organism>
<dbReference type="EMBL" id="MHQB01000018">
    <property type="protein sequence ID" value="OGZ94158.1"/>
    <property type="molecule type" value="Genomic_DNA"/>
</dbReference>